<keyword evidence="2" id="KW-1185">Reference proteome</keyword>
<dbReference type="EMBL" id="CAJVQB010049087">
    <property type="protein sequence ID" value="CAG8834306.1"/>
    <property type="molecule type" value="Genomic_DNA"/>
</dbReference>
<sequence>RDILTESGLEFINEAETSEDWLKLAKLYPKEYLRRYLLIPSYEINNKGR</sequence>
<name>A0ABN7WME7_GIGMA</name>
<proteinExistence type="predicted"/>
<feature type="non-terminal residue" evidence="1">
    <location>
        <position position="1"/>
    </location>
</feature>
<protein>
    <submittedName>
        <fullName evidence="1">42286_t:CDS:1</fullName>
    </submittedName>
</protein>
<dbReference type="Proteomes" id="UP000789901">
    <property type="component" value="Unassembled WGS sequence"/>
</dbReference>
<evidence type="ECO:0000313" key="1">
    <source>
        <dbReference type="EMBL" id="CAG8834306.1"/>
    </source>
</evidence>
<reference evidence="1 2" key="1">
    <citation type="submission" date="2021-06" db="EMBL/GenBank/DDBJ databases">
        <authorList>
            <person name="Kallberg Y."/>
            <person name="Tangrot J."/>
            <person name="Rosling A."/>
        </authorList>
    </citation>
    <scope>NUCLEOTIDE SEQUENCE [LARGE SCALE GENOMIC DNA]</scope>
    <source>
        <strain evidence="1 2">120-4 pot B 10/14</strain>
    </source>
</reference>
<organism evidence="1 2">
    <name type="scientific">Gigaspora margarita</name>
    <dbReference type="NCBI Taxonomy" id="4874"/>
    <lineage>
        <taxon>Eukaryota</taxon>
        <taxon>Fungi</taxon>
        <taxon>Fungi incertae sedis</taxon>
        <taxon>Mucoromycota</taxon>
        <taxon>Glomeromycotina</taxon>
        <taxon>Glomeromycetes</taxon>
        <taxon>Diversisporales</taxon>
        <taxon>Gigasporaceae</taxon>
        <taxon>Gigaspora</taxon>
    </lineage>
</organism>
<evidence type="ECO:0000313" key="2">
    <source>
        <dbReference type="Proteomes" id="UP000789901"/>
    </source>
</evidence>
<accession>A0ABN7WME7</accession>
<gene>
    <name evidence="1" type="ORF">GMARGA_LOCUS31985</name>
</gene>
<comment type="caution">
    <text evidence="1">The sequence shown here is derived from an EMBL/GenBank/DDBJ whole genome shotgun (WGS) entry which is preliminary data.</text>
</comment>